<feature type="chain" id="PRO_5001726470" description="Probable beta-glucosidase G" evidence="14">
    <location>
        <begin position="23"/>
        <end position="694"/>
    </location>
</feature>
<evidence type="ECO:0000256" key="3">
    <source>
        <dbReference type="ARBA" id="ARBA00005336"/>
    </source>
</evidence>
<dbReference type="InterPro" id="IPR026891">
    <property type="entry name" value="Fn3-like"/>
</dbReference>
<dbReference type="FunFam" id="2.60.40.10:FF:000495">
    <property type="entry name" value="Periplasmic beta-glucosidase"/>
    <property type="match status" value="1"/>
</dbReference>
<evidence type="ECO:0000259" key="15">
    <source>
        <dbReference type="SMART" id="SM01217"/>
    </source>
</evidence>
<dbReference type="SUPFAM" id="SSF52279">
    <property type="entry name" value="Beta-D-glucan exohydrolase, C-terminal domain"/>
    <property type="match status" value="1"/>
</dbReference>
<sequence length="694" mass="75219">MKHWSLIFVATIAAIITSSNHAAIAVSPPIEPLSWDDAYAKAEKLVKQMSLEQIASITKGSGLFTGQCVGNAGGTTQPDFPSLCLADGPLGVRGSPFSSAFAAGITAAASFDKDAIRQRGIDMGAEFRGKGANVQLGPSMNIARNARAGRNWEAFGEDPYLSGVAAAETIHGIQSQGVESSIIDDRTLHEIYLWPFARAVEAGVGTVMCSYNKLNGTYACENDYALNHILKKELGFRGWVHSDWLATHSTTKAINNGLDMTMPGGILYFGSALERAVKNGDINFSRARDMALRIVAAWYKMRQDKDYPPVRMNVNIASKDPGVDVQEDHKKSIRDMGAAATVLLRNVDDILPLDTSSIKKIALIGSDADSSRDNNTSSIVQIGDQGTLIQGGGSGSSNVPYVSSPLDAITSRAGTYNIDVVFSKSNILKHKAAETAKDADVAIVFAQLYAEEAIDVNSLKLRTGGLIEAVADANNNTIVVIHSGNAVLMPWADHPNIKGILWAGMPGQEAGNSLADILFGLVNPSGRLPITFAKQASDYPSDISWKLEFGYDEKLLVGYRWFDAKDIKPQYEFGFGLSYTTFEYKNLHVHVEKESSNVTASIQIANTGSRDGSEVAQLYLAFPEYVHEPPKVLRGFEKVFLKKGHTANVTFELAKTELSIWDVKKQAWIVPSGDYEVLIGASSRDIRLHKTFTL</sequence>
<feature type="signal peptide" evidence="14">
    <location>
        <begin position="1"/>
        <end position="22"/>
    </location>
</feature>
<dbReference type="Pfam" id="PF00933">
    <property type="entry name" value="Glyco_hydro_3"/>
    <property type="match status" value="2"/>
</dbReference>
<protein>
    <recommendedName>
        <fullName evidence="10">Probable beta-glucosidase G</fullName>
        <ecNumber evidence="4">3.2.1.21</ecNumber>
    </recommendedName>
    <alternativeName>
        <fullName evidence="11">Beta-D-glucoside glucohydrolase G</fullName>
    </alternativeName>
    <alternativeName>
        <fullName evidence="12">Cellobiase G</fullName>
    </alternativeName>
    <alternativeName>
        <fullName evidence="13">Gentiobiase G</fullName>
    </alternativeName>
</protein>
<keyword evidence="7" id="KW-0378">Hydrolase</keyword>
<evidence type="ECO:0000256" key="13">
    <source>
        <dbReference type="ARBA" id="ARBA00041808"/>
    </source>
</evidence>
<evidence type="ECO:0000256" key="11">
    <source>
        <dbReference type="ARBA" id="ARBA00041276"/>
    </source>
</evidence>
<dbReference type="Gene3D" id="2.60.40.10">
    <property type="entry name" value="Immunoglobulins"/>
    <property type="match status" value="1"/>
</dbReference>
<comment type="subcellular location">
    <subcellularLocation>
        <location evidence="2">Secreted</location>
    </subcellularLocation>
</comment>
<organism evidence="16">
    <name type="scientific">Lichtheimia ramosa</name>
    <dbReference type="NCBI Taxonomy" id="688394"/>
    <lineage>
        <taxon>Eukaryota</taxon>
        <taxon>Fungi</taxon>
        <taxon>Fungi incertae sedis</taxon>
        <taxon>Mucoromycota</taxon>
        <taxon>Mucoromycotina</taxon>
        <taxon>Mucoromycetes</taxon>
        <taxon>Mucorales</taxon>
        <taxon>Lichtheimiaceae</taxon>
        <taxon>Lichtheimia</taxon>
    </lineage>
</organism>
<proteinExistence type="inferred from homology"/>
<evidence type="ECO:0000256" key="1">
    <source>
        <dbReference type="ARBA" id="ARBA00000448"/>
    </source>
</evidence>
<comment type="catalytic activity">
    <reaction evidence="1">
        <text>Hydrolysis of terminal, non-reducing beta-D-glucosyl residues with release of beta-D-glucose.</text>
        <dbReference type="EC" id="3.2.1.21"/>
    </reaction>
</comment>
<dbReference type="AlphaFoldDB" id="A0A077WV00"/>
<dbReference type="InterPro" id="IPR036881">
    <property type="entry name" value="Glyco_hydro_3_C_sf"/>
</dbReference>
<evidence type="ECO:0000256" key="9">
    <source>
        <dbReference type="ARBA" id="ARBA00024983"/>
    </source>
</evidence>
<dbReference type="InterPro" id="IPR002772">
    <property type="entry name" value="Glyco_hydro_3_C"/>
</dbReference>
<evidence type="ECO:0000256" key="4">
    <source>
        <dbReference type="ARBA" id="ARBA00012744"/>
    </source>
</evidence>
<evidence type="ECO:0000256" key="10">
    <source>
        <dbReference type="ARBA" id="ARBA00039579"/>
    </source>
</evidence>
<dbReference type="PRINTS" id="PR00133">
    <property type="entry name" value="GLHYDRLASE3"/>
</dbReference>
<keyword evidence="8" id="KW-0326">Glycosidase</keyword>
<dbReference type="Pfam" id="PF14310">
    <property type="entry name" value="Fn3-like"/>
    <property type="match status" value="1"/>
</dbReference>
<keyword evidence="5" id="KW-0964">Secreted</keyword>
<evidence type="ECO:0000313" key="16">
    <source>
        <dbReference type="EMBL" id="CDS10492.1"/>
    </source>
</evidence>
<dbReference type="PANTHER" id="PTHR42715:SF12">
    <property type="entry name" value="BETA-GLUCOSIDASE G-RELATED"/>
    <property type="match status" value="1"/>
</dbReference>
<dbReference type="InterPro" id="IPR036962">
    <property type="entry name" value="Glyco_hydro_3_N_sf"/>
</dbReference>
<dbReference type="PANTHER" id="PTHR42715">
    <property type="entry name" value="BETA-GLUCOSIDASE"/>
    <property type="match status" value="1"/>
</dbReference>
<reference evidence="16" key="1">
    <citation type="journal article" date="2014" name="Genome Announc.">
        <title>De novo whole-genome sequence and genome annotation of Lichtheimia ramosa.</title>
        <authorList>
            <person name="Linde J."/>
            <person name="Schwartze V."/>
            <person name="Binder U."/>
            <person name="Lass-Florl C."/>
            <person name="Voigt K."/>
            <person name="Horn F."/>
        </authorList>
    </citation>
    <scope>NUCLEOTIDE SEQUENCE</scope>
    <source>
        <strain evidence="16">JMRC FSU:6197</strain>
    </source>
</reference>
<dbReference type="Gene3D" id="3.40.50.1700">
    <property type="entry name" value="Glycoside hydrolase family 3 C-terminal domain"/>
    <property type="match status" value="1"/>
</dbReference>
<dbReference type="OrthoDB" id="416222at2759"/>
<evidence type="ECO:0000256" key="2">
    <source>
        <dbReference type="ARBA" id="ARBA00004613"/>
    </source>
</evidence>
<evidence type="ECO:0000256" key="14">
    <source>
        <dbReference type="SAM" id="SignalP"/>
    </source>
</evidence>
<dbReference type="InterPro" id="IPR017853">
    <property type="entry name" value="GH"/>
</dbReference>
<feature type="domain" description="Fibronectin type III-like" evidence="15">
    <location>
        <begin position="614"/>
        <end position="683"/>
    </location>
</feature>
<dbReference type="GO" id="GO:0009251">
    <property type="term" value="P:glucan catabolic process"/>
    <property type="evidence" value="ECO:0007669"/>
    <property type="project" value="TreeGrafter"/>
</dbReference>
<dbReference type="Pfam" id="PF01915">
    <property type="entry name" value="Glyco_hydro_3_C"/>
    <property type="match status" value="1"/>
</dbReference>
<dbReference type="GO" id="GO:0005576">
    <property type="term" value="C:extracellular region"/>
    <property type="evidence" value="ECO:0007669"/>
    <property type="project" value="UniProtKB-SubCell"/>
</dbReference>
<dbReference type="GO" id="GO:0008422">
    <property type="term" value="F:beta-glucosidase activity"/>
    <property type="evidence" value="ECO:0007669"/>
    <property type="project" value="UniProtKB-EC"/>
</dbReference>
<dbReference type="EMBL" id="LK023335">
    <property type="protein sequence ID" value="CDS10492.1"/>
    <property type="molecule type" value="Genomic_DNA"/>
</dbReference>
<evidence type="ECO:0000256" key="8">
    <source>
        <dbReference type="ARBA" id="ARBA00023295"/>
    </source>
</evidence>
<dbReference type="InterPro" id="IPR001764">
    <property type="entry name" value="Glyco_hydro_3_N"/>
</dbReference>
<dbReference type="InterPro" id="IPR013783">
    <property type="entry name" value="Ig-like_fold"/>
</dbReference>
<evidence type="ECO:0000256" key="12">
    <source>
        <dbReference type="ARBA" id="ARBA00041601"/>
    </source>
</evidence>
<name>A0A077WV00_9FUNG</name>
<dbReference type="SMART" id="SM01217">
    <property type="entry name" value="Fn3_like"/>
    <property type="match status" value="1"/>
</dbReference>
<accession>A0A077WV00</accession>
<dbReference type="EC" id="3.2.1.21" evidence="4"/>
<comment type="function">
    <text evidence="9">Beta-glucosidases are one of a number of cellulolytic enzymes involved in the degradation of cellulosic biomass. Catalyzes the last step releasing glucose from the inhibitory cellobiose.</text>
</comment>
<dbReference type="SUPFAM" id="SSF51445">
    <property type="entry name" value="(Trans)glycosidases"/>
    <property type="match status" value="1"/>
</dbReference>
<evidence type="ECO:0000256" key="7">
    <source>
        <dbReference type="ARBA" id="ARBA00022801"/>
    </source>
</evidence>
<keyword evidence="6 14" id="KW-0732">Signal</keyword>
<evidence type="ECO:0000256" key="6">
    <source>
        <dbReference type="ARBA" id="ARBA00022729"/>
    </source>
</evidence>
<comment type="similarity">
    <text evidence="3">Belongs to the glycosyl hydrolase 3 family.</text>
</comment>
<evidence type="ECO:0000256" key="5">
    <source>
        <dbReference type="ARBA" id="ARBA00022525"/>
    </source>
</evidence>
<gene>
    <name evidence="16" type="ORF">LRAMOSA03168</name>
</gene>
<dbReference type="Gene3D" id="3.20.20.300">
    <property type="entry name" value="Glycoside hydrolase, family 3, N-terminal domain"/>
    <property type="match status" value="1"/>
</dbReference>
<dbReference type="InterPro" id="IPR050288">
    <property type="entry name" value="Cellulose_deg_GH3"/>
</dbReference>